<gene>
    <name evidence="2" type="ORF">B0I32_101661</name>
</gene>
<dbReference type="Proteomes" id="UP000238312">
    <property type="component" value="Unassembled WGS sequence"/>
</dbReference>
<dbReference type="SUPFAM" id="SSF51735">
    <property type="entry name" value="NAD(P)-binding Rossmann-fold domains"/>
    <property type="match status" value="1"/>
</dbReference>
<dbReference type="InterPro" id="IPR036291">
    <property type="entry name" value="NAD(P)-bd_dom_sf"/>
</dbReference>
<comment type="caution">
    <text evidence="2">The sequence shown here is derived from an EMBL/GenBank/DDBJ whole genome shotgun (WGS) entry which is preliminary data.</text>
</comment>
<protein>
    <submittedName>
        <fullName evidence="2">Putative dehydrogenase</fullName>
    </submittedName>
</protein>
<dbReference type="RefSeq" id="WP_106234706.1">
    <property type="nucleotide sequence ID" value="NZ_JBFAIL010000001.1"/>
</dbReference>
<reference evidence="2 3" key="1">
    <citation type="submission" date="2018-03" db="EMBL/GenBank/DDBJ databases">
        <title>Genomic Encyclopedia of Type Strains, Phase III (KMG-III): the genomes of soil and plant-associated and newly described type strains.</title>
        <authorList>
            <person name="Whitman W."/>
        </authorList>
    </citation>
    <scope>NUCLEOTIDE SEQUENCE [LARGE SCALE GENOMIC DNA]</scope>
    <source>
        <strain evidence="2 3">CGMCC 4.7104</strain>
    </source>
</reference>
<proteinExistence type="predicted"/>
<organism evidence="2 3">
    <name type="scientific">Nonomuraea fuscirosea</name>
    <dbReference type="NCBI Taxonomy" id="1291556"/>
    <lineage>
        <taxon>Bacteria</taxon>
        <taxon>Bacillati</taxon>
        <taxon>Actinomycetota</taxon>
        <taxon>Actinomycetes</taxon>
        <taxon>Streptosporangiales</taxon>
        <taxon>Streptosporangiaceae</taxon>
        <taxon>Nonomuraea</taxon>
    </lineage>
</organism>
<evidence type="ECO:0000313" key="2">
    <source>
        <dbReference type="EMBL" id="PRX70566.1"/>
    </source>
</evidence>
<dbReference type="Pfam" id="PF01408">
    <property type="entry name" value="GFO_IDH_MocA"/>
    <property type="match status" value="1"/>
</dbReference>
<dbReference type="AlphaFoldDB" id="A0A2T0NCF3"/>
<evidence type="ECO:0000259" key="1">
    <source>
        <dbReference type="Pfam" id="PF01408"/>
    </source>
</evidence>
<evidence type="ECO:0000313" key="3">
    <source>
        <dbReference type="Proteomes" id="UP000238312"/>
    </source>
</evidence>
<dbReference type="PANTHER" id="PTHR43377">
    <property type="entry name" value="BILIVERDIN REDUCTASE A"/>
    <property type="match status" value="1"/>
</dbReference>
<dbReference type="EMBL" id="PVNG01000001">
    <property type="protein sequence ID" value="PRX70566.1"/>
    <property type="molecule type" value="Genomic_DNA"/>
</dbReference>
<dbReference type="Gene3D" id="3.30.360.10">
    <property type="entry name" value="Dihydrodipicolinate Reductase, domain 2"/>
    <property type="match status" value="1"/>
</dbReference>
<dbReference type="PANTHER" id="PTHR43377:SF6">
    <property type="entry name" value="GFO_IDH_MOCA-LIKE OXIDOREDUCTASE N-TERMINAL DOMAIN-CONTAINING PROTEIN"/>
    <property type="match status" value="1"/>
</dbReference>
<accession>A0A2T0NCF3</accession>
<dbReference type="Gene3D" id="3.40.50.720">
    <property type="entry name" value="NAD(P)-binding Rossmann-like Domain"/>
    <property type="match status" value="1"/>
</dbReference>
<sequence>MNAAEQLRIGLIGTGRWGSRYLATIGRLWPESEVMVSDTAGRGGPGPPGPVRWPTPAALVASARVDGIIVASPASTHEPVVTGILNRGIPVLVEKPLTADLLGTLRLCSHARRSGAPMLVGHQHLRAPAYQELRRLIRGRAIKEIRCVAGGIGPIRADCNALWDYGPHDLAMVLDLVRAVPMTVQHAECRVRGPGGEEWTADLRAGATAVRLELSNTAEEKTHRLSVTTADGGSLVYDDFAGHRLRVDGVPVEVSDELPLDRQVRQFVALVRGAPGGKDPDELDLAVAIAQVLRDIGDAAVLSSRSRR</sequence>
<name>A0A2T0NCF3_9ACTN</name>
<dbReference type="InterPro" id="IPR000683">
    <property type="entry name" value="Gfo/Idh/MocA-like_OxRdtase_N"/>
</dbReference>
<dbReference type="GO" id="GO:0000166">
    <property type="term" value="F:nucleotide binding"/>
    <property type="evidence" value="ECO:0007669"/>
    <property type="project" value="InterPro"/>
</dbReference>
<feature type="domain" description="Gfo/Idh/MocA-like oxidoreductase N-terminal" evidence="1">
    <location>
        <begin position="8"/>
        <end position="122"/>
    </location>
</feature>
<dbReference type="InterPro" id="IPR051450">
    <property type="entry name" value="Gfo/Idh/MocA_Oxidoreductases"/>
</dbReference>
<keyword evidence="3" id="KW-1185">Reference proteome</keyword>